<dbReference type="EMBL" id="LAZR01055234">
    <property type="protein sequence ID" value="KKK76831.1"/>
    <property type="molecule type" value="Genomic_DNA"/>
</dbReference>
<accession>A0A0F9AX14</accession>
<gene>
    <name evidence="1" type="ORF">LCGC14_2859680</name>
</gene>
<organism evidence="1">
    <name type="scientific">marine sediment metagenome</name>
    <dbReference type="NCBI Taxonomy" id="412755"/>
    <lineage>
        <taxon>unclassified sequences</taxon>
        <taxon>metagenomes</taxon>
        <taxon>ecological metagenomes</taxon>
    </lineage>
</organism>
<name>A0A0F9AX14_9ZZZZ</name>
<proteinExistence type="predicted"/>
<protein>
    <submittedName>
        <fullName evidence="1">Uncharacterized protein</fullName>
    </submittedName>
</protein>
<reference evidence="1" key="1">
    <citation type="journal article" date="2015" name="Nature">
        <title>Complex archaea that bridge the gap between prokaryotes and eukaryotes.</title>
        <authorList>
            <person name="Spang A."/>
            <person name="Saw J.H."/>
            <person name="Jorgensen S.L."/>
            <person name="Zaremba-Niedzwiedzka K."/>
            <person name="Martijn J."/>
            <person name="Lind A.E."/>
            <person name="van Eijk R."/>
            <person name="Schleper C."/>
            <person name="Guy L."/>
            <person name="Ettema T.J."/>
        </authorList>
    </citation>
    <scope>NUCLEOTIDE SEQUENCE</scope>
</reference>
<evidence type="ECO:0000313" key="1">
    <source>
        <dbReference type="EMBL" id="KKK76831.1"/>
    </source>
</evidence>
<sequence length="99" mass="10783">MVSKGADYDKVDVDRLSSFKEVAAILNVLQSEGRQDHTPIGVAETLFALKLVRNANLKNSGKPPNNESRMDTVDDAHNYLDLITALEVEGLSEDIGGLQ</sequence>
<comment type="caution">
    <text evidence="1">The sequence shown here is derived from an EMBL/GenBank/DDBJ whole genome shotgun (WGS) entry which is preliminary data.</text>
</comment>
<dbReference type="AlphaFoldDB" id="A0A0F9AX14"/>